<comment type="caution">
    <text evidence="2">The sequence shown here is derived from an EMBL/GenBank/DDBJ whole genome shotgun (WGS) entry which is preliminary data.</text>
</comment>
<protein>
    <submittedName>
        <fullName evidence="2">Uncharacterized protein DUF4240</fullName>
    </submittedName>
</protein>
<accession>A0A561W8B8</accession>
<sequence length="148" mass="16590">MLTDEDFWRLVAMLGGRPELQDDRPYERLTAVLSEEPVERIVGFAETLAFKLYHLDRRALAQAVPPGADHLSDDGFLYARCAVVVAGPTAFDAVLADPAAFARFTTVEAAHADSILDVPSNAYQKATGREWEHVEEYDYETGSNEQWW</sequence>
<dbReference type="EMBL" id="VIWZ01000001">
    <property type="protein sequence ID" value="TWG20118.1"/>
    <property type="molecule type" value="Genomic_DNA"/>
</dbReference>
<dbReference type="Pfam" id="PF14024">
    <property type="entry name" value="DUF4240"/>
    <property type="match status" value="1"/>
</dbReference>
<reference evidence="2 3" key="1">
    <citation type="submission" date="2019-06" db="EMBL/GenBank/DDBJ databases">
        <title>Sequencing the genomes of 1000 actinobacteria strains.</title>
        <authorList>
            <person name="Klenk H.-P."/>
        </authorList>
    </citation>
    <scope>NUCLEOTIDE SEQUENCE [LARGE SCALE GENOMIC DNA]</scope>
    <source>
        <strain evidence="2 3">DSM 45885</strain>
    </source>
</reference>
<proteinExistence type="predicted"/>
<dbReference type="GeneID" id="300130960"/>
<evidence type="ECO:0000259" key="1">
    <source>
        <dbReference type="Pfam" id="PF14024"/>
    </source>
</evidence>
<keyword evidence="3" id="KW-1185">Reference proteome</keyword>
<dbReference type="InterPro" id="IPR025334">
    <property type="entry name" value="DUF4240"/>
</dbReference>
<dbReference type="AlphaFoldDB" id="A0A561W8B8"/>
<evidence type="ECO:0000313" key="2">
    <source>
        <dbReference type="EMBL" id="TWG20118.1"/>
    </source>
</evidence>
<dbReference type="RefSeq" id="WP_167524913.1">
    <property type="nucleotide sequence ID" value="NZ_VIWZ01000001.1"/>
</dbReference>
<organism evidence="2 3">
    <name type="scientific">Micromonospora taraxaci</name>
    <dbReference type="NCBI Taxonomy" id="1316803"/>
    <lineage>
        <taxon>Bacteria</taxon>
        <taxon>Bacillati</taxon>
        <taxon>Actinomycetota</taxon>
        <taxon>Actinomycetes</taxon>
        <taxon>Micromonosporales</taxon>
        <taxon>Micromonosporaceae</taxon>
        <taxon>Micromonospora</taxon>
    </lineage>
</organism>
<gene>
    <name evidence="2" type="ORF">FHU34_115512</name>
</gene>
<name>A0A561W8B8_9ACTN</name>
<dbReference type="Proteomes" id="UP000317685">
    <property type="component" value="Unassembled WGS sequence"/>
</dbReference>
<feature type="domain" description="DUF4240" evidence="1">
    <location>
        <begin position="3"/>
        <end position="124"/>
    </location>
</feature>
<evidence type="ECO:0000313" key="3">
    <source>
        <dbReference type="Proteomes" id="UP000317685"/>
    </source>
</evidence>